<dbReference type="InterPro" id="IPR010982">
    <property type="entry name" value="Lambda_DNA-bd_dom_sf"/>
</dbReference>
<proteinExistence type="predicted"/>
<keyword evidence="3" id="KW-1185">Reference proteome</keyword>
<dbReference type="EMBL" id="FQVC01000001">
    <property type="protein sequence ID" value="SHE30920.1"/>
    <property type="molecule type" value="Genomic_DNA"/>
</dbReference>
<accession>A0A0F5LUB7</accession>
<dbReference type="Proteomes" id="UP000033608">
    <property type="component" value="Unassembled WGS sequence"/>
</dbReference>
<dbReference type="PATRIC" id="fig|1121477.3.peg.2176"/>
<gene>
    <name evidence="2" type="ORF">SAMN02745223_00023</name>
    <name evidence="1" type="ORF">VW29_05450</name>
</gene>
<sequence length="106" mass="11316">MTQPLPPITAPQSRAGRALVGWSVADLAEASGFAAGEIERFEAEADDLPVECPRAIRAALEANGVLFLPEMGGEGIGVRLKFPRQTVRRIQTWEDEGGTPGEDDIA</sequence>
<dbReference type="RefSeq" id="WP_046134297.1">
    <property type="nucleotide sequence ID" value="NZ_FQVC01000001.1"/>
</dbReference>
<dbReference type="Proteomes" id="UP000184533">
    <property type="component" value="Unassembled WGS sequence"/>
</dbReference>
<evidence type="ECO:0000313" key="1">
    <source>
        <dbReference type="EMBL" id="KKB85744.1"/>
    </source>
</evidence>
<dbReference type="EMBL" id="LAJF01000045">
    <property type="protein sequence ID" value="KKB85744.1"/>
    <property type="molecule type" value="Genomic_DNA"/>
</dbReference>
<dbReference type="AlphaFoldDB" id="A0A0F5LUB7"/>
<reference evidence="2 4" key="2">
    <citation type="submission" date="2016-11" db="EMBL/GenBank/DDBJ databases">
        <authorList>
            <person name="Jaros S."/>
            <person name="Januszkiewicz K."/>
            <person name="Wedrychowicz H."/>
        </authorList>
    </citation>
    <scope>NUCLEOTIDE SEQUENCE [LARGE SCALE GENOMIC DNA]</scope>
    <source>
        <strain evidence="2 4">DSM 17137</strain>
    </source>
</reference>
<name>A0A0F5LUB7_9HYPH</name>
<dbReference type="GO" id="GO:0003677">
    <property type="term" value="F:DNA binding"/>
    <property type="evidence" value="ECO:0007669"/>
    <property type="project" value="InterPro"/>
</dbReference>
<reference evidence="1 3" key="1">
    <citation type="submission" date="2015-03" db="EMBL/GenBank/DDBJ databases">
        <authorList>
            <person name="Hassan Y.I."/>
            <person name="Lepp D."/>
            <person name="Zhou T."/>
        </authorList>
    </citation>
    <scope>NUCLEOTIDE SEQUENCE [LARGE SCALE GENOMIC DNA]</scope>
    <source>
        <strain evidence="1 3">DSM 17137</strain>
    </source>
</reference>
<organism evidence="1 3">
    <name type="scientific">Devosia limi DSM 17137</name>
    <dbReference type="NCBI Taxonomy" id="1121477"/>
    <lineage>
        <taxon>Bacteria</taxon>
        <taxon>Pseudomonadati</taxon>
        <taxon>Pseudomonadota</taxon>
        <taxon>Alphaproteobacteria</taxon>
        <taxon>Hyphomicrobiales</taxon>
        <taxon>Devosiaceae</taxon>
        <taxon>Devosia</taxon>
    </lineage>
</organism>
<evidence type="ECO:0000313" key="3">
    <source>
        <dbReference type="Proteomes" id="UP000033608"/>
    </source>
</evidence>
<dbReference type="OrthoDB" id="4419620at2"/>
<evidence type="ECO:0000313" key="2">
    <source>
        <dbReference type="EMBL" id="SHE30920.1"/>
    </source>
</evidence>
<evidence type="ECO:0008006" key="5">
    <source>
        <dbReference type="Google" id="ProtNLM"/>
    </source>
</evidence>
<protein>
    <recommendedName>
        <fullName evidence="5">DNA-binding protein</fullName>
    </recommendedName>
</protein>
<dbReference type="STRING" id="1121477.SAMN02745223_00023"/>
<evidence type="ECO:0000313" key="4">
    <source>
        <dbReference type="Proteomes" id="UP000184533"/>
    </source>
</evidence>
<dbReference type="Gene3D" id="1.10.260.40">
    <property type="entry name" value="lambda repressor-like DNA-binding domains"/>
    <property type="match status" value="1"/>
</dbReference>